<keyword evidence="4 8" id="KW-1133">Transmembrane helix</keyword>
<reference evidence="9 10" key="1">
    <citation type="journal article" date="2018" name="Nat. Ecol. Evol.">
        <title>Shark genomes provide insights into elasmobranch evolution and the origin of vertebrates.</title>
        <authorList>
            <person name="Hara Y"/>
            <person name="Yamaguchi K"/>
            <person name="Onimaru K"/>
            <person name="Kadota M"/>
            <person name="Koyanagi M"/>
            <person name="Keeley SD"/>
            <person name="Tatsumi K"/>
            <person name="Tanaka K"/>
            <person name="Motone F"/>
            <person name="Kageyama Y"/>
            <person name="Nozu R"/>
            <person name="Adachi N"/>
            <person name="Nishimura O"/>
            <person name="Nakagawa R"/>
            <person name="Tanegashima C"/>
            <person name="Kiyatake I"/>
            <person name="Matsumoto R"/>
            <person name="Murakumo K"/>
            <person name="Nishida K"/>
            <person name="Terakita A"/>
            <person name="Kuratani S"/>
            <person name="Sato K"/>
            <person name="Hyodo S Kuraku.S."/>
        </authorList>
    </citation>
    <scope>NUCLEOTIDE SEQUENCE [LARGE SCALE GENOMIC DNA]</scope>
</reference>
<evidence type="ECO:0000256" key="3">
    <source>
        <dbReference type="ARBA" id="ARBA00022692"/>
    </source>
</evidence>
<dbReference type="OrthoDB" id="9994280at2759"/>
<dbReference type="EMBL" id="BEZZ01000535">
    <property type="protein sequence ID" value="GCC33629.1"/>
    <property type="molecule type" value="Genomic_DNA"/>
</dbReference>
<sequence>MLRENDKNYSSGIKTINMTTTEDPATKSQERFRCQPDVPLPPKEPRAKSRSRDNKRAKGKINMRSPSGLFIILGLFIVLVGIAIAVVGYWPHKHNSRVSANHKGTNSSETQHARVRLQSQLGLKHEKLKLIGPLIMGFGLFIFICANTVLHENRDRETKLLAQRNIYSMACQACNGENKEPKPMQLGPSPLSTDTSFQYLEQCCASEKASRANLGQAEIWTNCRMSVKQKMTAQLLHHKRPSPSISLHSVQSDSCNSSERNLNVPLNCGIDSLVSTSVILPVIKLNNCIIDTPVTTTVIEGVELDRKMVMVSTEDISQLQSYGYIRSGSIHSADDAPRLVDMDYCLPEKSFSSRFIGKLLSQGIARKVYGSDMQLHTTCTYSKSFDLGKDARQLSEHQVEQKHRSWPRLDCSSIKKYLRLENREDSVDRLLEQIEREYATEEQNIQKLSTPEE</sequence>
<comment type="subcellular location">
    <subcellularLocation>
        <location evidence="1">Membrane</location>
        <topology evidence="1">Multi-pass membrane protein</topology>
    </subcellularLocation>
</comment>
<evidence type="ECO:0008006" key="11">
    <source>
        <dbReference type="Google" id="ProtNLM"/>
    </source>
</evidence>
<dbReference type="PANTHER" id="PTHR31815:SF3">
    <property type="entry name" value="TRANSMEMBRANE PROTEIN 200B"/>
    <property type="match status" value="1"/>
</dbReference>
<feature type="compositionally biased region" description="Basic and acidic residues" evidence="7">
    <location>
        <begin position="43"/>
        <end position="56"/>
    </location>
</feature>
<feature type="compositionally biased region" description="Basic and acidic residues" evidence="7">
    <location>
        <begin position="24"/>
        <end position="34"/>
    </location>
</feature>
<dbReference type="Proteomes" id="UP000287033">
    <property type="component" value="Unassembled WGS sequence"/>
</dbReference>
<protein>
    <recommendedName>
        <fullName evidence="11">Transmembrane protein 200A</fullName>
    </recommendedName>
</protein>
<evidence type="ECO:0000256" key="1">
    <source>
        <dbReference type="ARBA" id="ARBA00004141"/>
    </source>
</evidence>
<keyword evidence="3 8" id="KW-0812">Transmembrane</keyword>
<evidence type="ECO:0000256" key="6">
    <source>
        <dbReference type="SAM" id="Coils"/>
    </source>
</evidence>
<evidence type="ECO:0000313" key="9">
    <source>
        <dbReference type="EMBL" id="GCC33629.1"/>
    </source>
</evidence>
<keyword evidence="6" id="KW-0175">Coiled coil</keyword>
<gene>
    <name evidence="9" type="ORF">chiPu_0012099</name>
</gene>
<organism evidence="9 10">
    <name type="scientific">Chiloscyllium punctatum</name>
    <name type="common">Brownbanded bambooshark</name>
    <name type="synonym">Hemiscyllium punctatum</name>
    <dbReference type="NCBI Taxonomy" id="137246"/>
    <lineage>
        <taxon>Eukaryota</taxon>
        <taxon>Metazoa</taxon>
        <taxon>Chordata</taxon>
        <taxon>Craniata</taxon>
        <taxon>Vertebrata</taxon>
        <taxon>Chondrichthyes</taxon>
        <taxon>Elasmobranchii</taxon>
        <taxon>Galeomorphii</taxon>
        <taxon>Galeoidea</taxon>
        <taxon>Orectolobiformes</taxon>
        <taxon>Hemiscylliidae</taxon>
        <taxon>Chiloscyllium</taxon>
    </lineage>
</organism>
<dbReference type="STRING" id="137246.A0A401STB6"/>
<comment type="caution">
    <text evidence="9">The sequence shown here is derived from an EMBL/GenBank/DDBJ whole genome shotgun (WGS) entry which is preliminary data.</text>
</comment>
<keyword evidence="5 8" id="KW-0472">Membrane</keyword>
<evidence type="ECO:0000256" key="2">
    <source>
        <dbReference type="ARBA" id="ARBA00005308"/>
    </source>
</evidence>
<feature type="transmembrane region" description="Helical" evidence="8">
    <location>
        <begin position="130"/>
        <end position="150"/>
    </location>
</feature>
<evidence type="ECO:0000256" key="4">
    <source>
        <dbReference type="ARBA" id="ARBA00022989"/>
    </source>
</evidence>
<evidence type="ECO:0000256" key="7">
    <source>
        <dbReference type="SAM" id="MobiDB-lite"/>
    </source>
</evidence>
<feature type="transmembrane region" description="Helical" evidence="8">
    <location>
        <begin position="68"/>
        <end position="90"/>
    </location>
</feature>
<evidence type="ECO:0000256" key="8">
    <source>
        <dbReference type="SAM" id="Phobius"/>
    </source>
</evidence>
<evidence type="ECO:0000313" key="10">
    <source>
        <dbReference type="Proteomes" id="UP000287033"/>
    </source>
</evidence>
<name>A0A401STB6_CHIPU</name>
<feature type="coiled-coil region" evidence="6">
    <location>
        <begin position="417"/>
        <end position="444"/>
    </location>
</feature>
<dbReference type="InterPro" id="IPR018787">
    <property type="entry name" value="DUF2371_TMEM200"/>
</dbReference>
<dbReference type="GO" id="GO:0016020">
    <property type="term" value="C:membrane"/>
    <property type="evidence" value="ECO:0007669"/>
    <property type="project" value="UniProtKB-SubCell"/>
</dbReference>
<comment type="similarity">
    <text evidence="2">Belongs to the TMEM200 family.</text>
</comment>
<keyword evidence="10" id="KW-1185">Reference proteome</keyword>
<dbReference type="AlphaFoldDB" id="A0A401STB6"/>
<dbReference type="Pfam" id="PF10177">
    <property type="entry name" value="DUF2371"/>
    <property type="match status" value="1"/>
</dbReference>
<evidence type="ECO:0000256" key="5">
    <source>
        <dbReference type="ARBA" id="ARBA00023136"/>
    </source>
</evidence>
<dbReference type="PANTHER" id="PTHR31815">
    <property type="entry name" value="AGAP005329-PA"/>
    <property type="match status" value="1"/>
</dbReference>
<accession>A0A401STB6</accession>
<feature type="region of interest" description="Disordered" evidence="7">
    <location>
        <begin position="1"/>
        <end position="60"/>
    </location>
</feature>
<dbReference type="OMA" id="GMEQGTR"/>
<proteinExistence type="inferred from homology"/>
<feature type="compositionally biased region" description="Polar residues" evidence="7">
    <location>
        <begin position="8"/>
        <end position="23"/>
    </location>
</feature>